<dbReference type="OrthoDB" id="9795306at2"/>
<dbReference type="Proteomes" id="UP000014148">
    <property type="component" value="Unassembled WGS sequence"/>
</dbReference>
<dbReference type="EMBL" id="AJAK01000011">
    <property type="protein sequence ID" value="EOH79042.1"/>
    <property type="molecule type" value="Genomic_DNA"/>
</dbReference>
<reference evidence="2 4" key="2">
    <citation type="submission" date="2013-03" db="EMBL/GenBank/DDBJ databases">
        <title>The Genome Sequence of Enterococcus malodoratus ATCC_43197 (PacBio/Illumina hybrid assembly).</title>
        <authorList>
            <consortium name="The Broad Institute Genomics Platform"/>
            <consortium name="The Broad Institute Genome Sequencing Center for Infectious Disease"/>
            <person name="Earl A."/>
            <person name="Russ C."/>
            <person name="Gilmore M."/>
            <person name="Surin D."/>
            <person name="Walker B."/>
            <person name="Young S."/>
            <person name="Zeng Q."/>
            <person name="Gargeya S."/>
            <person name="Fitzgerald M."/>
            <person name="Haas B."/>
            <person name="Abouelleil A."/>
            <person name="Allen A.W."/>
            <person name="Alvarado L."/>
            <person name="Arachchi H.M."/>
            <person name="Berlin A.M."/>
            <person name="Chapman S.B."/>
            <person name="Gainer-Dewar J."/>
            <person name="Goldberg J."/>
            <person name="Griggs A."/>
            <person name="Gujja S."/>
            <person name="Hansen M."/>
            <person name="Howarth C."/>
            <person name="Imamovic A."/>
            <person name="Ireland A."/>
            <person name="Larimer J."/>
            <person name="McCowan C."/>
            <person name="Murphy C."/>
            <person name="Pearson M."/>
            <person name="Poon T.W."/>
            <person name="Priest M."/>
            <person name="Roberts A."/>
            <person name="Saif S."/>
            <person name="Shea T."/>
            <person name="Sisk P."/>
            <person name="Sykes S."/>
            <person name="Wortman J."/>
            <person name="Nusbaum C."/>
            <person name="Birren B."/>
        </authorList>
    </citation>
    <scope>NUCLEOTIDE SEQUENCE [LARGE SCALE GENOMIC DNA]</scope>
    <source>
        <strain evidence="2 4">ATCC 43197</strain>
    </source>
</reference>
<dbReference type="STRING" id="71451.RV07_GL002620"/>
<organism evidence="1 3">
    <name type="scientific">Enterococcus malodoratus ATCC 43197</name>
    <dbReference type="NCBI Taxonomy" id="1158601"/>
    <lineage>
        <taxon>Bacteria</taxon>
        <taxon>Bacillati</taxon>
        <taxon>Bacillota</taxon>
        <taxon>Bacilli</taxon>
        <taxon>Lactobacillales</taxon>
        <taxon>Enterococcaceae</taxon>
        <taxon>Enterococcus</taxon>
    </lineage>
</organism>
<dbReference type="EMBL" id="ASWA01000004">
    <property type="protein sequence ID" value="EOT64533.1"/>
    <property type="molecule type" value="Genomic_DNA"/>
</dbReference>
<protein>
    <submittedName>
        <fullName evidence="1">Uncharacterized protein</fullName>
    </submittedName>
</protein>
<dbReference type="PANTHER" id="PTHR33990">
    <property type="entry name" value="PROTEIN YJDN-RELATED"/>
    <property type="match status" value="1"/>
</dbReference>
<sequence>MLMPYIRFNGDCQEAFLWYAQIFGGEIQHLAKYGDIPENPAMPMSDELKDKVMHAQIVLPNLGGMSGADSLETVPKSGNILIQAHMPKEDLARKIFSELAVDGNIIGELATNPPPDDSGISGCVEDKYGVTWIVSAMKSV</sequence>
<dbReference type="AlphaFoldDB" id="R2P446"/>
<proteinExistence type="predicted"/>
<dbReference type="Proteomes" id="UP000013783">
    <property type="component" value="Unassembled WGS sequence"/>
</dbReference>
<name>R2P446_9ENTE</name>
<evidence type="ECO:0000313" key="1">
    <source>
        <dbReference type="EMBL" id="EOH79042.1"/>
    </source>
</evidence>
<comment type="caution">
    <text evidence="1">The sequence shown here is derived from an EMBL/GenBank/DDBJ whole genome shotgun (WGS) entry which is preliminary data.</text>
</comment>
<accession>R2P446</accession>
<evidence type="ECO:0000313" key="3">
    <source>
        <dbReference type="Proteomes" id="UP000013783"/>
    </source>
</evidence>
<dbReference type="Gene3D" id="3.10.180.10">
    <property type="entry name" value="2,3-Dihydroxybiphenyl 1,2-Dioxygenase, domain 1"/>
    <property type="match status" value="1"/>
</dbReference>
<evidence type="ECO:0000313" key="4">
    <source>
        <dbReference type="Proteomes" id="UP000014148"/>
    </source>
</evidence>
<gene>
    <name evidence="2" type="ORF">I585_03733</name>
    <name evidence="1" type="ORF">UAI_01688</name>
</gene>
<dbReference type="PANTHER" id="PTHR33990:SF1">
    <property type="entry name" value="PROTEIN YJDN"/>
    <property type="match status" value="1"/>
</dbReference>
<dbReference type="eggNOG" id="COG2764">
    <property type="taxonomic scope" value="Bacteria"/>
</dbReference>
<keyword evidence="4" id="KW-1185">Reference proteome</keyword>
<reference evidence="1 3" key="1">
    <citation type="submission" date="2013-02" db="EMBL/GenBank/DDBJ databases">
        <title>The Genome Sequence of Enterococcus malodoratus ATCC_43197.</title>
        <authorList>
            <consortium name="The Broad Institute Genome Sequencing Platform"/>
            <consortium name="The Broad Institute Genome Sequencing Center for Infectious Disease"/>
            <person name="Earl A.M."/>
            <person name="Gilmore M.S."/>
            <person name="Lebreton F."/>
            <person name="Walker B."/>
            <person name="Young S.K."/>
            <person name="Zeng Q."/>
            <person name="Gargeya S."/>
            <person name="Fitzgerald M."/>
            <person name="Haas B."/>
            <person name="Abouelleil A."/>
            <person name="Alvarado L."/>
            <person name="Arachchi H.M."/>
            <person name="Berlin A.M."/>
            <person name="Chapman S.B."/>
            <person name="Dewar J."/>
            <person name="Goldberg J."/>
            <person name="Griggs A."/>
            <person name="Gujja S."/>
            <person name="Hansen M."/>
            <person name="Howarth C."/>
            <person name="Imamovic A."/>
            <person name="Larimer J."/>
            <person name="McCowan C."/>
            <person name="Murphy C."/>
            <person name="Neiman D."/>
            <person name="Pearson M."/>
            <person name="Priest M."/>
            <person name="Roberts A."/>
            <person name="Saif S."/>
            <person name="Shea T."/>
            <person name="Sisk P."/>
            <person name="Sykes S."/>
            <person name="Wortman J."/>
            <person name="Nusbaum C."/>
            <person name="Birren B."/>
        </authorList>
    </citation>
    <scope>NUCLEOTIDE SEQUENCE [LARGE SCALE GENOMIC DNA]</scope>
    <source>
        <strain evidence="1 3">ATCC 43197</strain>
    </source>
</reference>
<dbReference type="SUPFAM" id="SSF54593">
    <property type="entry name" value="Glyoxalase/Bleomycin resistance protein/Dihydroxybiphenyl dioxygenase"/>
    <property type="match status" value="1"/>
</dbReference>
<dbReference type="InterPro" id="IPR029068">
    <property type="entry name" value="Glyas_Bleomycin-R_OHBP_Dase"/>
</dbReference>
<evidence type="ECO:0000313" key="2">
    <source>
        <dbReference type="EMBL" id="EOT64533.1"/>
    </source>
</evidence>
<dbReference type="PATRIC" id="fig|1158601.3.peg.1654"/>